<dbReference type="InterPro" id="IPR010921">
    <property type="entry name" value="Trp_repressor/repl_initiator"/>
</dbReference>
<protein>
    <submittedName>
        <fullName evidence="2">Transposase</fullName>
    </submittedName>
</protein>
<dbReference type="SUPFAM" id="SSF48295">
    <property type="entry name" value="TrpR-like"/>
    <property type="match status" value="1"/>
</dbReference>
<feature type="region of interest" description="Disordered" evidence="1">
    <location>
        <begin position="80"/>
        <end position="102"/>
    </location>
</feature>
<dbReference type="InterPro" id="IPR036388">
    <property type="entry name" value="WH-like_DNA-bd_sf"/>
</dbReference>
<dbReference type="AlphaFoldDB" id="A0A7W7K8K5"/>
<comment type="caution">
    <text evidence="2">The sequence shown here is derived from an EMBL/GenBank/DDBJ whole genome shotgun (WGS) entry which is preliminary data.</text>
</comment>
<dbReference type="RefSeq" id="WP_184243743.1">
    <property type="nucleotide sequence ID" value="NZ_JACHLR010000005.1"/>
</dbReference>
<reference evidence="2 3" key="1">
    <citation type="submission" date="2020-08" db="EMBL/GenBank/DDBJ databases">
        <title>Functional genomics of gut bacteria from endangered species of beetles.</title>
        <authorList>
            <person name="Carlos-Shanley C."/>
        </authorList>
    </citation>
    <scope>NUCLEOTIDE SEQUENCE [LARGE SCALE GENOMIC DNA]</scope>
    <source>
        <strain evidence="2 3">S00245</strain>
    </source>
</reference>
<dbReference type="EMBL" id="JACHLR010000005">
    <property type="protein sequence ID" value="MBB4858242.1"/>
    <property type="molecule type" value="Genomic_DNA"/>
</dbReference>
<dbReference type="Proteomes" id="UP000555448">
    <property type="component" value="Unassembled WGS sequence"/>
</dbReference>
<evidence type="ECO:0000313" key="3">
    <source>
        <dbReference type="Proteomes" id="UP000555448"/>
    </source>
</evidence>
<organism evidence="2 3">
    <name type="scientific">Novosphingobium chloroacetimidivorans</name>
    <dbReference type="NCBI Taxonomy" id="1428314"/>
    <lineage>
        <taxon>Bacteria</taxon>
        <taxon>Pseudomonadati</taxon>
        <taxon>Pseudomonadota</taxon>
        <taxon>Alphaproteobacteria</taxon>
        <taxon>Sphingomonadales</taxon>
        <taxon>Sphingomonadaceae</taxon>
        <taxon>Novosphingobium</taxon>
    </lineage>
</organism>
<accession>A0A7W7K8K5</accession>
<evidence type="ECO:0000256" key="1">
    <source>
        <dbReference type="SAM" id="MobiDB-lite"/>
    </source>
</evidence>
<gene>
    <name evidence="2" type="ORF">HNO88_001561</name>
</gene>
<dbReference type="Gene3D" id="1.10.10.10">
    <property type="entry name" value="Winged helix-like DNA-binding domain superfamily/Winged helix DNA-binding domain"/>
    <property type="match status" value="1"/>
</dbReference>
<evidence type="ECO:0000313" key="2">
    <source>
        <dbReference type="EMBL" id="MBB4858242.1"/>
    </source>
</evidence>
<sequence>MALGEIETITEVVGFRGERLTLDNIPNRGTTRWVANRKAEVVAAVIGGLLTAREACDRYELSLEELVSWQRAIDRDGLPGLRATKAQQNRQKHERANRREVA</sequence>
<proteinExistence type="predicted"/>
<dbReference type="GO" id="GO:0043565">
    <property type="term" value="F:sequence-specific DNA binding"/>
    <property type="evidence" value="ECO:0007669"/>
    <property type="project" value="InterPro"/>
</dbReference>
<dbReference type="InterPro" id="IPR009534">
    <property type="entry name" value="DUF1153"/>
</dbReference>
<dbReference type="Pfam" id="PF06627">
    <property type="entry name" value="DUF1153"/>
    <property type="match status" value="1"/>
</dbReference>
<keyword evidence="3" id="KW-1185">Reference proteome</keyword>
<name>A0A7W7K8K5_9SPHN</name>